<dbReference type="AlphaFoldDB" id="A0A6A4ZXN7"/>
<organism evidence="1 2">
    <name type="scientific">Aphanomyces astaci</name>
    <name type="common">Crayfish plague agent</name>
    <dbReference type="NCBI Taxonomy" id="112090"/>
    <lineage>
        <taxon>Eukaryota</taxon>
        <taxon>Sar</taxon>
        <taxon>Stramenopiles</taxon>
        <taxon>Oomycota</taxon>
        <taxon>Saprolegniomycetes</taxon>
        <taxon>Saprolegniales</taxon>
        <taxon>Verrucalvaceae</taxon>
        <taxon>Aphanomyces</taxon>
    </lineage>
</organism>
<gene>
    <name evidence="1" type="ORF">AaE_011586</name>
</gene>
<evidence type="ECO:0000313" key="1">
    <source>
        <dbReference type="EMBL" id="KAF0714382.1"/>
    </source>
</evidence>
<comment type="caution">
    <text evidence="1">The sequence shown here is derived from an EMBL/GenBank/DDBJ whole genome shotgun (WGS) entry which is preliminary data.</text>
</comment>
<evidence type="ECO:0000313" key="2">
    <source>
        <dbReference type="Proteomes" id="UP000469452"/>
    </source>
</evidence>
<feature type="non-terminal residue" evidence="1">
    <location>
        <position position="78"/>
    </location>
</feature>
<dbReference type="Proteomes" id="UP000469452">
    <property type="component" value="Unassembled WGS sequence"/>
</dbReference>
<protein>
    <submittedName>
        <fullName evidence="1">Uncharacterized protein</fullName>
    </submittedName>
</protein>
<reference evidence="1 2" key="1">
    <citation type="submission" date="2019-06" db="EMBL/GenBank/DDBJ databases">
        <title>Genomics analysis of Aphanomyces spp. identifies a new class of oomycete effector associated with host adaptation.</title>
        <authorList>
            <person name="Gaulin E."/>
        </authorList>
    </citation>
    <scope>NUCLEOTIDE SEQUENCE [LARGE SCALE GENOMIC DNA]</scope>
    <source>
        <strain evidence="1 2">E</strain>
    </source>
</reference>
<sequence>MSTAPVAVADTPQTKFFLRGRDGVETFFGLPSVTEEGAERPSITALDTLETADALHVPGRIENRPHLAGLWIRHSQHR</sequence>
<proteinExistence type="predicted"/>
<dbReference type="VEuPathDB" id="FungiDB:H257_08018"/>
<dbReference type="EMBL" id="VJMI01017283">
    <property type="protein sequence ID" value="KAF0714382.1"/>
    <property type="molecule type" value="Genomic_DNA"/>
</dbReference>
<accession>A0A6A4ZXN7</accession>
<name>A0A6A4ZXN7_APHAT</name>